<reference evidence="3" key="1">
    <citation type="journal article" date="2019" name="Int. J. Syst. Evol. Microbiol.">
        <title>The Global Catalogue of Microorganisms (GCM) 10K type strain sequencing project: providing services to taxonomists for standard genome sequencing and annotation.</title>
        <authorList>
            <consortium name="The Broad Institute Genomics Platform"/>
            <consortium name="The Broad Institute Genome Sequencing Center for Infectious Disease"/>
            <person name="Wu L."/>
            <person name="Ma J."/>
        </authorList>
    </citation>
    <scope>NUCLEOTIDE SEQUENCE [LARGE SCALE GENOMIC DNA]</scope>
    <source>
        <strain evidence="3">KLKA75</strain>
    </source>
</reference>
<proteinExistence type="predicted"/>
<evidence type="ECO:0000259" key="1">
    <source>
        <dbReference type="SMART" id="SM00530"/>
    </source>
</evidence>
<organism evidence="2 3">
    <name type="scientific">Actinomadura gamaensis</name>
    <dbReference type="NCBI Taxonomy" id="1763541"/>
    <lineage>
        <taxon>Bacteria</taxon>
        <taxon>Bacillati</taxon>
        <taxon>Actinomycetota</taxon>
        <taxon>Actinomycetes</taxon>
        <taxon>Streptosporangiales</taxon>
        <taxon>Thermomonosporaceae</taxon>
        <taxon>Actinomadura</taxon>
    </lineage>
</organism>
<dbReference type="Gene3D" id="3.30.450.180">
    <property type="match status" value="1"/>
</dbReference>
<dbReference type="Proteomes" id="UP001595872">
    <property type="component" value="Unassembled WGS sequence"/>
</dbReference>
<name>A0ABV9TVZ5_9ACTN</name>
<dbReference type="EMBL" id="JBHSIT010000002">
    <property type="protein sequence ID" value="MFC4907744.1"/>
    <property type="molecule type" value="Genomic_DNA"/>
</dbReference>
<dbReference type="InterPro" id="IPR041413">
    <property type="entry name" value="MLTR_LBD"/>
</dbReference>
<dbReference type="PANTHER" id="PTHR35010">
    <property type="entry name" value="BLL4672 PROTEIN-RELATED"/>
    <property type="match status" value="1"/>
</dbReference>
<gene>
    <name evidence="2" type="ORF">ACFPCY_10465</name>
</gene>
<comment type="caution">
    <text evidence="2">The sequence shown here is derived from an EMBL/GenBank/DDBJ whole genome shotgun (WGS) entry which is preliminary data.</text>
</comment>
<evidence type="ECO:0000313" key="2">
    <source>
        <dbReference type="EMBL" id="MFC4907744.1"/>
    </source>
</evidence>
<protein>
    <submittedName>
        <fullName evidence="2">Helix-turn-helix transcriptional regulator</fullName>
    </submittedName>
</protein>
<dbReference type="Gene3D" id="1.10.260.40">
    <property type="entry name" value="lambda repressor-like DNA-binding domains"/>
    <property type="match status" value="1"/>
</dbReference>
<dbReference type="Pfam" id="PF17765">
    <property type="entry name" value="MLTR_LBD"/>
    <property type="match status" value="1"/>
</dbReference>
<dbReference type="InterPro" id="IPR001387">
    <property type="entry name" value="Cro/C1-type_HTH"/>
</dbReference>
<dbReference type="SUPFAM" id="SSF47413">
    <property type="entry name" value="lambda repressor-like DNA-binding domains"/>
    <property type="match status" value="1"/>
</dbReference>
<accession>A0ABV9TVZ5</accession>
<evidence type="ECO:0000313" key="3">
    <source>
        <dbReference type="Proteomes" id="UP001595872"/>
    </source>
</evidence>
<dbReference type="CDD" id="cd00093">
    <property type="entry name" value="HTH_XRE"/>
    <property type="match status" value="1"/>
</dbReference>
<feature type="domain" description="HTH cro/C1-type" evidence="1">
    <location>
        <begin position="15"/>
        <end position="90"/>
    </location>
</feature>
<keyword evidence="3" id="KW-1185">Reference proteome</keyword>
<dbReference type="RefSeq" id="WP_378253745.1">
    <property type="nucleotide sequence ID" value="NZ_JBHSIT010000002.1"/>
</dbReference>
<dbReference type="Pfam" id="PF13560">
    <property type="entry name" value="HTH_31"/>
    <property type="match status" value="1"/>
</dbReference>
<sequence>MSDQQAARRSELAAFLRTRRARLRPADVGLVTGNASGRRRTPGLRREEVAELSGVGLTWYSWLEQGRNITATSQVIDALARALLLDPDQHRHLRRLAGLALPDPPEDAGRCARAQRLVDLAAPSLAALYDRYFYYLAWNLPYARVRTDPATLPTDRRNLLWMMFTDLGNRAMMTRWEAAARAVLSQFRAAIADRPADPRATELITALTAASPQFRAWWAEYPVRRFRPATITLDHPAAGRLDLELFQLAPTDLPGCTLVLQAPATQTTATRIAHLISLPPPPTST</sequence>
<dbReference type="SMART" id="SM00530">
    <property type="entry name" value="HTH_XRE"/>
    <property type="match status" value="1"/>
</dbReference>
<dbReference type="InterPro" id="IPR010982">
    <property type="entry name" value="Lambda_DNA-bd_dom_sf"/>
</dbReference>